<evidence type="ECO:0000313" key="2">
    <source>
        <dbReference type="EMBL" id="MBA8954902.1"/>
    </source>
</evidence>
<reference evidence="2 3" key="1">
    <citation type="submission" date="2020-08" db="EMBL/GenBank/DDBJ databases">
        <title>Genomic Encyclopedia of Type Strains, Phase IV (KMG-IV): sequencing the most valuable type-strain genomes for metagenomic binning, comparative biology and taxonomic classification.</title>
        <authorList>
            <person name="Goeker M."/>
        </authorList>
    </citation>
    <scope>NUCLEOTIDE SEQUENCE [LARGE SCALE GENOMIC DNA]</scope>
    <source>
        <strain evidence="2 3">DSM 44197</strain>
    </source>
</reference>
<dbReference type="SUPFAM" id="SSF54518">
    <property type="entry name" value="Tubby C-terminal domain-like"/>
    <property type="match status" value="1"/>
</dbReference>
<accession>A0A7W3LVD7</accession>
<dbReference type="RefSeq" id="WP_182846931.1">
    <property type="nucleotide sequence ID" value="NZ_BAAALP010000020.1"/>
</dbReference>
<protein>
    <submittedName>
        <fullName evidence="2">Uncharacterized protein YxjI</fullName>
    </submittedName>
</protein>
<dbReference type="Proteomes" id="UP000572680">
    <property type="component" value="Unassembled WGS sequence"/>
</dbReference>
<dbReference type="InterPro" id="IPR007612">
    <property type="entry name" value="LOR"/>
</dbReference>
<comment type="similarity">
    <text evidence="1">Belongs to the LOR family.</text>
</comment>
<comment type="caution">
    <text evidence="2">The sequence shown here is derived from an EMBL/GenBank/DDBJ whole genome shotgun (WGS) entry which is preliminary data.</text>
</comment>
<evidence type="ECO:0000256" key="1">
    <source>
        <dbReference type="ARBA" id="ARBA00005437"/>
    </source>
</evidence>
<organism evidence="2 3">
    <name type="scientific">Actinomadura namibiensis</name>
    <dbReference type="NCBI Taxonomy" id="182080"/>
    <lineage>
        <taxon>Bacteria</taxon>
        <taxon>Bacillati</taxon>
        <taxon>Actinomycetota</taxon>
        <taxon>Actinomycetes</taxon>
        <taxon>Streptosporangiales</taxon>
        <taxon>Thermomonosporaceae</taxon>
        <taxon>Actinomadura</taxon>
    </lineage>
</organism>
<dbReference type="InterPro" id="IPR038595">
    <property type="entry name" value="LOR_sf"/>
</dbReference>
<keyword evidence="3" id="KW-1185">Reference proteome</keyword>
<dbReference type="EMBL" id="JACJIA010000010">
    <property type="protein sequence ID" value="MBA8954902.1"/>
    <property type="molecule type" value="Genomic_DNA"/>
</dbReference>
<dbReference type="AlphaFoldDB" id="A0A7W3LVD7"/>
<name>A0A7W3LVD7_ACTNM</name>
<sequence>MRFTVRSRIMGIGDDSWIEDEDGRHAFLVDGKALRVRRTFELKSPDGEVLAVVRRKMLGIRDTMTVERDGRPAAIVRKHLISLPRDRFTVELADGGEWSVTGNVFRKEYTVAAEEGTVAVISRKWVQVALRDTYAVEVAEGADVPLALAVAIAVDTLSEGKGG</sequence>
<evidence type="ECO:0000313" key="3">
    <source>
        <dbReference type="Proteomes" id="UP000572680"/>
    </source>
</evidence>
<dbReference type="Gene3D" id="2.40.160.200">
    <property type="entry name" value="LURP1-related"/>
    <property type="match status" value="1"/>
</dbReference>
<proteinExistence type="inferred from homology"/>
<dbReference type="InterPro" id="IPR025659">
    <property type="entry name" value="Tubby-like_C"/>
</dbReference>
<dbReference type="Pfam" id="PF04525">
    <property type="entry name" value="LOR"/>
    <property type="match status" value="1"/>
</dbReference>
<gene>
    <name evidence="2" type="ORF">HNR61_006559</name>
</gene>